<dbReference type="Pfam" id="PF01755">
    <property type="entry name" value="Glyco_transf_25"/>
    <property type="match status" value="1"/>
</dbReference>
<dbReference type="Proteomes" id="UP000010290">
    <property type="component" value="Chromosome"/>
</dbReference>
<dbReference type="AlphaFoldDB" id="K8WII3"/>
<dbReference type="OrthoDB" id="9816113at2"/>
<dbReference type="PATRIC" id="fig|1141660.3.peg.1592"/>
<accession>K8WII3</accession>
<keyword evidence="3" id="KW-1185">Reference proteome</keyword>
<dbReference type="GO" id="GO:0016757">
    <property type="term" value="F:glycosyltransferase activity"/>
    <property type="evidence" value="ECO:0007669"/>
    <property type="project" value="UniProtKB-KW"/>
</dbReference>
<organism evidence="2 3">
    <name type="scientific">Providencia sneebia DSM 19967</name>
    <dbReference type="NCBI Taxonomy" id="1141660"/>
    <lineage>
        <taxon>Bacteria</taxon>
        <taxon>Pseudomonadati</taxon>
        <taxon>Pseudomonadota</taxon>
        <taxon>Gammaproteobacteria</taxon>
        <taxon>Enterobacterales</taxon>
        <taxon>Morganellaceae</taxon>
        <taxon>Providencia</taxon>
    </lineage>
</organism>
<keyword evidence="2" id="KW-0808">Transferase</keyword>
<evidence type="ECO:0000313" key="3">
    <source>
        <dbReference type="Proteomes" id="UP000010290"/>
    </source>
</evidence>
<protein>
    <submittedName>
        <fullName evidence="2">Beta1,4-galactosyltransferase</fullName>
    </submittedName>
</protein>
<evidence type="ECO:0000259" key="1">
    <source>
        <dbReference type="Pfam" id="PF01755"/>
    </source>
</evidence>
<dbReference type="InterPro" id="IPR002654">
    <property type="entry name" value="Glyco_trans_25"/>
</dbReference>
<dbReference type="HOGENOM" id="CLU_071269_4_0_6"/>
<gene>
    <name evidence="2" type="ORF">OO7_07960</name>
</gene>
<feature type="domain" description="Glycosyl transferase family 25" evidence="1">
    <location>
        <begin position="2"/>
        <end position="168"/>
    </location>
</feature>
<sequence>MNTFIINLSERNDRKKFMLDQLNNLKLDYQFIEAIDGRKLSGDEINKVALNFKDSYLTKGEIGCALSHLKVYKKIIDEKIDIALILEDDAILPSNIETIINEIKAIDNNQKPNIYLLSNAKKFIKNEKLSNNIYRIKDASAAHAYIINAKAAKNLISKLYPIRYEADMWSIFNFFGFAKIYCIHPNPIKAAGHAEFSSLENERIHMQKNRNLYRDRLKKKEPYYHLFKLKNSILKKLQIISKSNQEY</sequence>
<evidence type="ECO:0000313" key="2">
    <source>
        <dbReference type="EMBL" id="EKT57307.1"/>
    </source>
</evidence>
<keyword evidence="2" id="KW-0328">Glycosyltransferase</keyword>
<dbReference type="RefSeq" id="WP_008915419.1">
    <property type="nucleotide sequence ID" value="NZ_CM001773.1"/>
</dbReference>
<reference evidence="2 3" key="1">
    <citation type="journal article" date="2012" name="BMC Genomics">
        <title>Comparative genomics of bacteria in the genus Providencia isolated from wild Drosophila melanogaster.</title>
        <authorList>
            <person name="Galac M.R."/>
            <person name="Lazzaro B.P."/>
        </authorList>
    </citation>
    <scope>NUCLEOTIDE SEQUENCE [LARGE SCALE GENOMIC DNA]</scope>
    <source>
        <strain evidence="2 3">DSM 19967</strain>
    </source>
</reference>
<comment type="caution">
    <text evidence="2">The sequence shown here is derived from an EMBL/GenBank/DDBJ whole genome shotgun (WGS) entry which is preliminary data.</text>
</comment>
<dbReference type="CDD" id="cd06532">
    <property type="entry name" value="Glyco_transf_25"/>
    <property type="match status" value="1"/>
</dbReference>
<dbReference type="EMBL" id="AKKN01000008">
    <property type="protein sequence ID" value="EKT57307.1"/>
    <property type="molecule type" value="Genomic_DNA"/>
</dbReference>
<proteinExistence type="predicted"/>
<name>K8WII3_9GAMM</name>